<evidence type="ECO:0000313" key="2">
    <source>
        <dbReference type="Proteomes" id="UP001144978"/>
    </source>
</evidence>
<organism evidence="1 2">
    <name type="scientific">Trametes sanguinea</name>
    <dbReference type="NCBI Taxonomy" id="158606"/>
    <lineage>
        <taxon>Eukaryota</taxon>
        <taxon>Fungi</taxon>
        <taxon>Dikarya</taxon>
        <taxon>Basidiomycota</taxon>
        <taxon>Agaricomycotina</taxon>
        <taxon>Agaricomycetes</taxon>
        <taxon>Polyporales</taxon>
        <taxon>Polyporaceae</taxon>
        <taxon>Trametes</taxon>
    </lineage>
</organism>
<sequence length="524" mass="57933">MNLTPAQAHEAYIGPPSEHVDVSAFVKSANELQDGSEERAPVPLFSQSRAVLPVDVKSAWSSLPQHEQDRVSAECCVDDLRTALVDTVKNPRLMGHITRTHEATVHAIYETAESSSRKKRKRTTLADPAEEHPEVTALRLKLEATKLKCWPLTMHAASFIRPPRQSDRNTLINVKKLGKDAGGDRDAIIFVTVYNRQSWGQRLLLRSSQHVLLSSQTLGDLFRAIPCTAKELPQEVRDEEGHVTGYRHESNEDDMAVDDGDSAVLCVEGVLYSNSEGDQDYSESILKLSSSLPESKRPDLTEGSCMDSVNLSSLTVRLHEPYWILHAGSCEHFFTFTTIRARHPTDPSSGYPLTTQITPPLSDICRACNKVPAVYSIVGDVRLGESPYLICGPCWRWMGEPEDEEVLVVPLPKHQKGWMADTTLLIYSSWASSIAFPQYTAVEGYTLGSAMDRPSHLSVILDLSPTQWALCAQSTNPQGISLQTFLSQLLAFLNAHIACKDENKLAVFGALPGQRCVMTTVPKS</sequence>
<evidence type="ECO:0000313" key="1">
    <source>
        <dbReference type="EMBL" id="KAJ2975405.1"/>
    </source>
</evidence>
<keyword evidence="2" id="KW-1185">Reference proteome</keyword>
<name>A0ACC1N805_9APHY</name>
<proteinExistence type="predicted"/>
<comment type="caution">
    <text evidence="1">The sequence shown here is derived from an EMBL/GenBank/DDBJ whole genome shotgun (WGS) entry which is preliminary data.</text>
</comment>
<reference evidence="1" key="1">
    <citation type="submission" date="2022-08" db="EMBL/GenBank/DDBJ databases">
        <title>Genome Sequence of Pycnoporus sanguineus.</title>
        <authorList>
            <person name="Buettner E."/>
        </authorList>
    </citation>
    <scope>NUCLEOTIDE SEQUENCE</scope>
    <source>
        <strain evidence="1">CG-C14</strain>
    </source>
</reference>
<dbReference type="EMBL" id="JANSHE010004701">
    <property type="protein sequence ID" value="KAJ2975405.1"/>
    <property type="molecule type" value="Genomic_DNA"/>
</dbReference>
<protein>
    <submittedName>
        <fullName evidence="1">Uncharacterized protein</fullName>
    </submittedName>
</protein>
<gene>
    <name evidence="1" type="ORF">NUW54_g11735</name>
</gene>
<dbReference type="Proteomes" id="UP001144978">
    <property type="component" value="Unassembled WGS sequence"/>
</dbReference>
<accession>A0ACC1N805</accession>